<dbReference type="InterPro" id="IPR050958">
    <property type="entry name" value="Cell_Adh-Cytoskel_Orgn"/>
</dbReference>
<dbReference type="InterPro" id="IPR036179">
    <property type="entry name" value="Ig-like_dom_sf"/>
</dbReference>
<evidence type="ECO:0000259" key="1">
    <source>
        <dbReference type="PROSITE" id="PS50835"/>
    </source>
</evidence>
<dbReference type="AlphaFoldDB" id="K1PFJ9"/>
<dbReference type="InterPro" id="IPR013783">
    <property type="entry name" value="Ig-like_fold"/>
</dbReference>
<dbReference type="SMART" id="SM00408">
    <property type="entry name" value="IGc2"/>
    <property type="match status" value="2"/>
</dbReference>
<dbReference type="Gene3D" id="2.60.40.10">
    <property type="entry name" value="Immunoglobulins"/>
    <property type="match status" value="2"/>
</dbReference>
<dbReference type="Pfam" id="PF07679">
    <property type="entry name" value="I-set"/>
    <property type="match status" value="1"/>
</dbReference>
<dbReference type="EMBL" id="JH822572">
    <property type="protein sequence ID" value="EKC17579.1"/>
    <property type="molecule type" value="Genomic_DNA"/>
</dbReference>
<name>K1PFJ9_MAGGI</name>
<dbReference type="Pfam" id="PF13927">
    <property type="entry name" value="Ig_3"/>
    <property type="match status" value="1"/>
</dbReference>
<dbReference type="GO" id="GO:0008046">
    <property type="term" value="F:axon guidance receptor activity"/>
    <property type="evidence" value="ECO:0007669"/>
    <property type="project" value="TreeGrafter"/>
</dbReference>
<protein>
    <submittedName>
        <fullName evidence="2">Peroxidasin</fullName>
    </submittedName>
</protein>
<proteinExistence type="predicted"/>
<dbReference type="GO" id="GO:0050808">
    <property type="term" value="P:synapse organization"/>
    <property type="evidence" value="ECO:0007669"/>
    <property type="project" value="TreeGrafter"/>
</dbReference>
<dbReference type="PANTHER" id="PTHR45080:SF29">
    <property type="entry name" value="NEURAL CELL ADHESION MOLECULE 1-LIKE ISOFORM X1"/>
    <property type="match status" value="1"/>
</dbReference>
<dbReference type="SMART" id="SM00409">
    <property type="entry name" value="IG"/>
    <property type="match status" value="3"/>
</dbReference>
<dbReference type="GO" id="GO:0030424">
    <property type="term" value="C:axon"/>
    <property type="evidence" value="ECO:0007669"/>
    <property type="project" value="TreeGrafter"/>
</dbReference>
<dbReference type="GO" id="GO:0043025">
    <property type="term" value="C:neuronal cell body"/>
    <property type="evidence" value="ECO:0007669"/>
    <property type="project" value="TreeGrafter"/>
</dbReference>
<dbReference type="SUPFAM" id="SSF48726">
    <property type="entry name" value="Immunoglobulin"/>
    <property type="match status" value="2"/>
</dbReference>
<dbReference type="InterPro" id="IPR003598">
    <property type="entry name" value="Ig_sub2"/>
</dbReference>
<dbReference type="PROSITE" id="PS50835">
    <property type="entry name" value="IG_LIKE"/>
    <property type="match status" value="2"/>
</dbReference>
<reference evidence="2" key="1">
    <citation type="journal article" date="2012" name="Nature">
        <title>The oyster genome reveals stress adaptation and complexity of shell formation.</title>
        <authorList>
            <person name="Zhang G."/>
            <person name="Fang X."/>
            <person name="Guo X."/>
            <person name="Li L."/>
            <person name="Luo R."/>
            <person name="Xu F."/>
            <person name="Yang P."/>
            <person name="Zhang L."/>
            <person name="Wang X."/>
            <person name="Qi H."/>
            <person name="Xiong Z."/>
            <person name="Que H."/>
            <person name="Xie Y."/>
            <person name="Holland P.W."/>
            <person name="Paps J."/>
            <person name="Zhu Y."/>
            <person name="Wu F."/>
            <person name="Chen Y."/>
            <person name="Wang J."/>
            <person name="Peng C."/>
            <person name="Meng J."/>
            <person name="Yang L."/>
            <person name="Liu J."/>
            <person name="Wen B."/>
            <person name="Zhang N."/>
            <person name="Huang Z."/>
            <person name="Zhu Q."/>
            <person name="Feng Y."/>
            <person name="Mount A."/>
            <person name="Hedgecock D."/>
            <person name="Xu Z."/>
            <person name="Liu Y."/>
            <person name="Domazet-Loso T."/>
            <person name="Du Y."/>
            <person name="Sun X."/>
            <person name="Zhang S."/>
            <person name="Liu B."/>
            <person name="Cheng P."/>
            <person name="Jiang X."/>
            <person name="Li J."/>
            <person name="Fan D."/>
            <person name="Wang W."/>
            <person name="Fu W."/>
            <person name="Wang T."/>
            <person name="Wang B."/>
            <person name="Zhang J."/>
            <person name="Peng Z."/>
            <person name="Li Y."/>
            <person name="Li N."/>
            <person name="Wang J."/>
            <person name="Chen M."/>
            <person name="He Y."/>
            <person name="Tan F."/>
            <person name="Song X."/>
            <person name="Zheng Q."/>
            <person name="Huang R."/>
            <person name="Yang H."/>
            <person name="Du X."/>
            <person name="Chen L."/>
            <person name="Yang M."/>
            <person name="Gaffney P.M."/>
            <person name="Wang S."/>
            <person name="Luo L."/>
            <person name="She Z."/>
            <person name="Ming Y."/>
            <person name="Huang W."/>
            <person name="Zhang S."/>
            <person name="Huang B."/>
            <person name="Zhang Y."/>
            <person name="Qu T."/>
            <person name="Ni P."/>
            <person name="Miao G."/>
            <person name="Wang J."/>
            <person name="Wang Q."/>
            <person name="Steinberg C.E."/>
            <person name="Wang H."/>
            <person name="Li N."/>
            <person name="Qian L."/>
            <person name="Zhang G."/>
            <person name="Li Y."/>
            <person name="Yang H."/>
            <person name="Liu X."/>
            <person name="Wang J."/>
            <person name="Yin Y."/>
            <person name="Wang J."/>
        </authorList>
    </citation>
    <scope>NUCLEOTIDE SEQUENCE [LARGE SCALE GENOMIC DNA]</scope>
    <source>
        <strain evidence="2">05x7-T-G4-1.051#20</strain>
    </source>
</reference>
<feature type="domain" description="Ig-like" evidence="1">
    <location>
        <begin position="223"/>
        <end position="296"/>
    </location>
</feature>
<gene>
    <name evidence="2" type="ORF">CGI_10000535</name>
</gene>
<dbReference type="InterPro" id="IPR003599">
    <property type="entry name" value="Ig_sub"/>
</dbReference>
<dbReference type="HOGENOM" id="CLU_875074_0_0_1"/>
<evidence type="ECO:0000313" key="2">
    <source>
        <dbReference type="EMBL" id="EKC17579.1"/>
    </source>
</evidence>
<sequence length="318" mass="35668">MLIDLERKTFTFDEYTIQKARSGAICVFGESEIFCGKTACFEAEITLEDDVFLPVSWDRVDGMHRKQLDVRDEKYRESDNRQLRIHNVCKDDEAGYQAVLSRNYDVKILSNTVYLRPKGGISSAEIVSTSNSKVVCGSDTTFDCTVSGYPSPDVVKWKHSPDGKLFIDLDTDTDKYLQSRSSHSLLVRKATLKQQGYYQVVVSNSIGKCTSNKLFLQVTGSKPNVSEVTCSLHGNSVKLKCDVFLYDESPPLNYVYWTKGVKHIVIAANDEKYSGADINDPSLTIYNVNNDDAGEYQLIAVNPVGETWSTQMKQALLI</sequence>
<accession>K1PFJ9</accession>
<feature type="domain" description="Ig-like" evidence="1">
    <location>
        <begin position="117"/>
        <end position="219"/>
    </location>
</feature>
<dbReference type="GO" id="GO:0005886">
    <property type="term" value="C:plasma membrane"/>
    <property type="evidence" value="ECO:0007669"/>
    <property type="project" value="TreeGrafter"/>
</dbReference>
<dbReference type="GO" id="GO:0007156">
    <property type="term" value="P:homophilic cell adhesion via plasma membrane adhesion molecules"/>
    <property type="evidence" value="ECO:0007669"/>
    <property type="project" value="TreeGrafter"/>
</dbReference>
<dbReference type="PANTHER" id="PTHR45080">
    <property type="entry name" value="CONTACTIN 5"/>
    <property type="match status" value="1"/>
</dbReference>
<dbReference type="InterPro" id="IPR013098">
    <property type="entry name" value="Ig_I-set"/>
</dbReference>
<organism evidence="2">
    <name type="scientific">Magallana gigas</name>
    <name type="common">Pacific oyster</name>
    <name type="synonym">Crassostrea gigas</name>
    <dbReference type="NCBI Taxonomy" id="29159"/>
    <lineage>
        <taxon>Eukaryota</taxon>
        <taxon>Metazoa</taxon>
        <taxon>Spiralia</taxon>
        <taxon>Lophotrochozoa</taxon>
        <taxon>Mollusca</taxon>
        <taxon>Bivalvia</taxon>
        <taxon>Autobranchia</taxon>
        <taxon>Pteriomorphia</taxon>
        <taxon>Ostreida</taxon>
        <taxon>Ostreoidea</taxon>
        <taxon>Ostreidae</taxon>
        <taxon>Magallana</taxon>
    </lineage>
</organism>
<dbReference type="InParanoid" id="K1PFJ9"/>
<dbReference type="InterPro" id="IPR007110">
    <property type="entry name" value="Ig-like_dom"/>
</dbReference>
<dbReference type="CDD" id="cd00096">
    <property type="entry name" value="Ig"/>
    <property type="match status" value="1"/>
</dbReference>